<protein>
    <submittedName>
        <fullName evidence="3">Uncharacterized protein</fullName>
    </submittedName>
</protein>
<reference evidence="3 4" key="1">
    <citation type="submission" date="2019-12" db="EMBL/GenBank/DDBJ databases">
        <title>Draft Genome Sequences of L. lactis strains MS22333, MS22334, MS22336, and MS22337, Isolated from Spontaneous Fermented Camel Milk in Ethiopia.</title>
        <authorList>
            <person name="Bragason E."/>
            <person name="Hansen E.B."/>
            <person name="Guya M.E."/>
            <person name="Berhe T."/>
        </authorList>
    </citation>
    <scope>NUCLEOTIDE SEQUENCE [LARGE SCALE GENOMIC DNA]</scope>
    <source>
        <strain evidence="3 4">MS22336</strain>
    </source>
</reference>
<dbReference type="EMBL" id="WWDJ01000006">
    <property type="protein sequence ID" value="NEX54413.1"/>
    <property type="molecule type" value="Genomic_DNA"/>
</dbReference>
<keyword evidence="2" id="KW-0472">Membrane</keyword>
<proteinExistence type="predicted"/>
<evidence type="ECO:0000313" key="3">
    <source>
        <dbReference type="EMBL" id="NEX54413.1"/>
    </source>
</evidence>
<dbReference type="RefSeq" id="WP_163656566.1">
    <property type="nucleotide sequence ID" value="NZ_RIGB01000217.1"/>
</dbReference>
<keyword evidence="2" id="KW-0812">Transmembrane</keyword>
<dbReference type="Proteomes" id="UP000477402">
    <property type="component" value="Unassembled WGS sequence"/>
</dbReference>
<feature type="compositionally biased region" description="Low complexity" evidence="1">
    <location>
        <begin position="181"/>
        <end position="192"/>
    </location>
</feature>
<name>A0A6M0M4Q4_9LACT</name>
<gene>
    <name evidence="3" type="ORF">GTP08_01510</name>
</gene>
<sequence>MEKFKNLWDDNDWLKAIIIIILYLGFAFYLGQFWILLTIIASGIWLFLSRHKSNSKRVLPASILLLSIVTLFIPNPLHHNASQKLKDIPSGLIEIPDIALNNKETAQAYLDKAGIKSTFISVSSEDSGIDPGKVSYDDGQPGVKTFHSSDYKMKDSDDLEESYIKKGETLIVKVADKNLTPASSSNSAPASSTKESAKQDASKSNASNSTSKKDSNLSESEKDQKILDDYTNKITAATPGLVAEYNSEAASNNSGIDGLATISNAKITKLAEISNEGITKMAEVMLSTGSGSQDTYTAFAGKLTDVYSSEAEKITDAYMASAQ</sequence>
<evidence type="ECO:0000313" key="4">
    <source>
        <dbReference type="Proteomes" id="UP000477402"/>
    </source>
</evidence>
<dbReference type="AlphaFoldDB" id="A0A6M0M4Q4"/>
<feature type="region of interest" description="Disordered" evidence="1">
    <location>
        <begin position="180"/>
        <end position="222"/>
    </location>
</feature>
<organism evidence="3 4">
    <name type="scientific">Lactococcus lactis</name>
    <dbReference type="NCBI Taxonomy" id="1358"/>
    <lineage>
        <taxon>Bacteria</taxon>
        <taxon>Bacillati</taxon>
        <taxon>Bacillota</taxon>
        <taxon>Bacilli</taxon>
        <taxon>Lactobacillales</taxon>
        <taxon>Streptococcaceae</taxon>
        <taxon>Lactococcus</taxon>
    </lineage>
</organism>
<accession>A0A6M0M4Q4</accession>
<feature type="compositionally biased region" description="Basic and acidic residues" evidence="1">
    <location>
        <begin position="211"/>
        <end position="222"/>
    </location>
</feature>
<evidence type="ECO:0000256" key="2">
    <source>
        <dbReference type="SAM" id="Phobius"/>
    </source>
</evidence>
<feature type="transmembrane region" description="Helical" evidence="2">
    <location>
        <begin position="58"/>
        <end position="77"/>
    </location>
</feature>
<comment type="caution">
    <text evidence="3">The sequence shown here is derived from an EMBL/GenBank/DDBJ whole genome shotgun (WGS) entry which is preliminary data.</text>
</comment>
<keyword evidence="2" id="KW-1133">Transmembrane helix</keyword>
<evidence type="ECO:0000256" key="1">
    <source>
        <dbReference type="SAM" id="MobiDB-lite"/>
    </source>
</evidence>
<feature type="transmembrane region" description="Helical" evidence="2">
    <location>
        <begin position="16"/>
        <end position="46"/>
    </location>
</feature>